<sequence length="59" mass="6573">MLSKSLLEWPKEASAQPVSNAEGTSVVTEKPGNPLGSQARALKDSDTFEARWRERVRME</sequence>
<protein>
    <submittedName>
        <fullName evidence="2">Uncharacterized protein</fullName>
    </submittedName>
</protein>
<proteinExistence type="predicted"/>
<name>A0A1M5Q5I3_9BRAD</name>
<feature type="compositionally biased region" description="Polar residues" evidence="1">
    <location>
        <begin position="16"/>
        <end position="27"/>
    </location>
</feature>
<organism evidence="2 3">
    <name type="scientific">Bradyrhizobium erythrophlei</name>
    <dbReference type="NCBI Taxonomy" id="1437360"/>
    <lineage>
        <taxon>Bacteria</taxon>
        <taxon>Pseudomonadati</taxon>
        <taxon>Pseudomonadota</taxon>
        <taxon>Alphaproteobacteria</taxon>
        <taxon>Hyphomicrobiales</taxon>
        <taxon>Nitrobacteraceae</taxon>
        <taxon>Bradyrhizobium</taxon>
    </lineage>
</organism>
<accession>A0A1M5Q5I3</accession>
<evidence type="ECO:0000256" key="1">
    <source>
        <dbReference type="SAM" id="MobiDB-lite"/>
    </source>
</evidence>
<evidence type="ECO:0000313" key="2">
    <source>
        <dbReference type="EMBL" id="SHH09355.1"/>
    </source>
</evidence>
<reference evidence="2 3" key="1">
    <citation type="submission" date="2016-11" db="EMBL/GenBank/DDBJ databases">
        <authorList>
            <person name="Jaros S."/>
            <person name="Januszkiewicz K."/>
            <person name="Wedrychowicz H."/>
        </authorList>
    </citation>
    <scope>NUCLEOTIDE SEQUENCE [LARGE SCALE GENOMIC DNA]</scope>
    <source>
        <strain evidence="2 3">GAS138</strain>
    </source>
</reference>
<dbReference type="Proteomes" id="UP000189796">
    <property type="component" value="Chromosome I"/>
</dbReference>
<gene>
    <name evidence="2" type="ORF">SAMN05443248_3654</name>
</gene>
<dbReference type="EMBL" id="LT670817">
    <property type="protein sequence ID" value="SHH09355.1"/>
    <property type="molecule type" value="Genomic_DNA"/>
</dbReference>
<evidence type="ECO:0000313" key="3">
    <source>
        <dbReference type="Proteomes" id="UP000189796"/>
    </source>
</evidence>
<feature type="region of interest" description="Disordered" evidence="1">
    <location>
        <begin position="1"/>
        <end position="39"/>
    </location>
</feature>
<dbReference type="AlphaFoldDB" id="A0A1M5Q5I3"/>